<keyword evidence="11" id="KW-1133">Transmembrane helix</keyword>
<comment type="function">
    <text evidence="10">Ligand for members of the frizzled family of seven transmembrane receptors.</text>
</comment>
<dbReference type="PANTHER" id="PTHR12027">
    <property type="entry name" value="WNT RELATED"/>
    <property type="match status" value="1"/>
</dbReference>
<comment type="subcellular location">
    <subcellularLocation>
        <location evidence="1 10">Secreted</location>
        <location evidence="1 10">Extracellular space</location>
        <location evidence="1 10">Extracellular matrix</location>
    </subcellularLocation>
</comment>
<comment type="similarity">
    <text evidence="2 10">Belongs to the Wnt family.</text>
</comment>
<evidence type="ECO:0000256" key="2">
    <source>
        <dbReference type="ARBA" id="ARBA00005683"/>
    </source>
</evidence>
<keyword evidence="12" id="KW-1185">Reference proteome</keyword>
<feature type="transmembrane region" description="Helical" evidence="11">
    <location>
        <begin position="47"/>
        <end position="63"/>
    </location>
</feature>
<dbReference type="GO" id="GO:0060070">
    <property type="term" value="P:canonical Wnt signaling pathway"/>
    <property type="evidence" value="ECO:0007669"/>
    <property type="project" value="TreeGrafter"/>
</dbReference>
<evidence type="ECO:0000256" key="3">
    <source>
        <dbReference type="ARBA" id="ARBA00022473"/>
    </source>
</evidence>
<keyword evidence="3 10" id="KW-0217">Developmental protein</keyword>
<dbReference type="SMART" id="SM00097">
    <property type="entry name" value="WNT1"/>
    <property type="match status" value="1"/>
</dbReference>
<reference evidence="13" key="2">
    <citation type="submission" date="2023-11" db="UniProtKB">
        <authorList>
            <consortium name="WormBaseParasite"/>
        </authorList>
    </citation>
    <scope>IDENTIFICATION</scope>
</reference>
<evidence type="ECO:0000256" key="11">
    <source>
        <dbReference type="SAM" id="Phobius"/>
    </source>
</evidence>
<dbReference type="InterPro" id="IPR005817">
    <property type="entry name" value="Wnt"/>
</dbReference>
<dbReference type="PRINTS" id="PR01349">
    <property type="entry name" value="WNTPROTEIN"/>
</dbReference>
<keyword evidence="11" id="KW-0472">Membrane</keyword>
<dbReference type="GO" id="GO:0005125">
    <property type="term" value="F:cytokine activity"/>
    <property type="evidence" value="ECO:0007669"/>
    <property type="project" value="TreeGrafter"/>
</dbReference>
<evidence type="ECO:0000256" key="4">
    <source>
        <dbReference type="ARBA" id="ARBA00022525"/>
    </source>
</evidence>
<dbReference type="WBParaSite" id="TREG1_106170.1">
    <property type="protein sequence ID" value="TREG1_106170.1"/>
    <property type="gene ID" value="TREG1_106170"/>
</dbReference>
<dbReference type="PANTHER" id="PTHR12027:SF77">
    <property type="entry name" value="PROTEIN WNT-5"/>
    <property type="match status" value="1"/>
</dbReference>
<evidence type="ECO:0000256" key="9">
    <source>
        <dbReference type="ARBA" id="ARBA00023288"/>
    </source>
</evidence>
<dbReference type="InterPro" id="IPR018161">
    <property type="entry name" value="Wnt_CS"/>
</dbReference>
<keyword evidence="5" id="KW-0272">Extracellular matrix</keyword>
<dbReference type="GO" id="GO:0030182">
    <property type="term" value="P:neuron differentiation"/>
    <property type="evidence" value="ECO:0007669"/>
    <property type="project" value="TreeGrafter"/>
</dbReference>
<dbReference type="CDD" id="cd19337">
    <property type="entry name" value="Wnt_Wnt5"/>
    <property type="match status" value="1"/>
</dbReference>
<dbReference type="GO" id="GO:0045165">
    <property type="term" value="P:cell fate commitment"/>
    <property type="evidence" value="ECO:0007669"/>
    <property type="project" value="TreeGrafter"/>
</dbReference>
<dbReference type="AlphaFoldDB" id="A0AA85IMQ3"/>
<evidence type="ECO:0000313" key="12">
    <source>
        <dbReference type="Proteomes" id="UP000050795"/>
    </source>
</evidence>
<evidence type="ECO:0000256" key="10">
    <source>
        <dbReference type="RuleBase" id="RU003500"/>
    </source>
</evidence>
<name>A0AA85IMQ3_TRIRE</name>
<proteinExistence type="inferred from homology"/>
<evidence type="ECO:0000256" key="1">
    <source>
        <dbReference type="ARBA" id="ARBA00004498"/>
    </source>
</evidence>
<keyword evidence="9" id="KW-0449">Lipoprotein</keyword>
<keyword evidence="8" id="KW-0325">Glycoprotein</keyword>
<dbReference type="InterPro" id="IPR043158">
    <property type="entry name" value="Wnt_C"/>
</dbReference>
<keyword evidence="7" id="KW-1015">Disulfide bond</keyword>
<keyword evidence="4" id="KW-0964">Secreted</keyword>
<dbReference type="Gene3D" id="3.30.2460.20">
    <property type="match status" value="1"/>
</dbReference>
<evidence type="ECO:0000313" key="13">
    <source>
        <dbReference type="WBParaSite" id="TREG1_106170.1"/>
    </source>
</evidence>
<dbReference type="Proteomes" id="UP000050795">
    <property type="component" value="Unassembled WGS sequence"/>
</dbReference>
<evidence type="ECO:0000256" key="8">
    <source>
        <dbReference type="ARBA" id="ARBA00023180"/>
    </source>
</evidence>
<keyword evidence="11" id="KW-0812">Transmembrane</keyword>
<dbReference type="GO" id="GO:0005615">
    <property type="term" value="C:extracellular space"/>
    <property type="evidence" value="ECO:0007669"/>
    <property type="project" value="TreeGrafter"/>
</dbReference>
<evidence type="ECO:0000256" key="5">
    <source>
        <dbReference type="ARBA" id="ARBA00022530"/>
    </source>
</evidence>
<dbReference type="PROSITE" id="PS00246">
    <property type="entry name" value="WNT1"/>
    <property type="match status" value="1"/>
</dbReference>
<accession>A0AA85IMQ3</accession>
<sequence length="412" mass="47032">MTASIMKSISSVLKHMNILTSHNNNNHINSNNKRMNRGRQLHHRQQSLNGLFIFILLIYSLTIESTNAFGNMGYWWNLGLLSWRTIHQSPAFLLAPKPLCLRVQGLTHSQAQLCQRYFDHMPVISIGAKLGIYECQRQFRFRHWNCSSDNEASAFGPVTLTGSREAGFAHAISAAGVVHALARSCKEARLYSCGCSKADRPDQLHRDWIWGGCGDNIAYAYRFAKAFIDIREKEKSYPRHSNELARMLMNLHNNRAGRLAVYKLASVACKCHGVSGSCSLRTCWTQLSPFTRIGRYLRQGYDEAVKVKFNRRGTKLRRASRQLRRVTPDHITYLDESSNYCEYDPITQSPGTRGRECLPNSTDQASCATLCCNRGSQTLLREVREKCHCQFNWCCRVECQTCVKTEEYHVCN</sequence>
<reference evidence="12" key="1">
    <citation type="submission" date="2022-06" db="EMBL/GenBank/DDBJ databases">
        <authorList>
            <person name="Berger JAMES D."/>
            <person name="Berger JAMES D."/>
        </authorList>
    </citation>
    <scope>NUCLEOTIDE SEQUENCE [LARGE SCALE GENOMIC DNA]</scope>
</reference>
<evidence type="ECO:0000256" key="7">
    <source>
        <dbReference type="ARBA" id="ARBA00023157"/>
    </source>
</evidence>
<dbReference type="Pfam" id="PF00110">
    <property type="entry name" value="wnt"/>
    <property type="match status" value="1"/>
</dbReference>
<dbReference type="GO" id="GO:0005109">
    <property type="term" value="F:frizzled binding"/>
    <property type="evidence" value="ECO:0007669"/>
    <property type="project" value="TreeGrafter"/>
</dbReference>
<organism evidence="12 13">
    <name type="scientific">Trichobilharzia regenti</name>
    <name type="common">Nasal bird schistosome</name>
    <dbReference type="NCBI Taxonomy" id="157069"/>
    <lineage>
        <taxon>Eukaryota</taxon>
        <taxon>Metazoa</taxon>
        <taxon>Spiralia</taxon>
        <taxon>Lophotrochozoa</taxon>
        <taxon>Platyhelminthes</taxon>
        <taxon>Trematoda</taxon>
        <taxon>Digenea</taxon>
        <taxon>Strigeidida</taxon>
        <taxon>Schistosomatoidea</taxon>
        <taxon>Schistosomatidae</taxon>
        <taxon>Trichobilharzia</taxon>
    </lineage>
</organism>
<evidence type="ECO:0000256" key="6">
    <source>
        <dbReference type="ARBA" id="ARBA00022687"/>
    </source>
</evidence>
<keyword evidence="6 10" id="KW-0879">Wnt signaling pathway</keyword>
<protein>
    <recommendedName>
        <fullName evidence="10">Protein Wnt</fullName>
    </recommendedName>
</protein>